<feature type="region of interest" description="Disordered" evidence="1">
    <location>
        <begin position="433"/>
        <end position="463"/>
    </location>
</feature>
<reference evidence="2 3" key="1">
    <citation type="journal article" date="2024" name="Commun. Biol.">
        <title>Comparative genomic analysis of thermophilic fungi reveals convergent evolutionary adaptations and gene losses.</title>
        <authorList>
            <person name="Steindorff A.S."/>
            <person name="Aguilar-Pontes M.V."/>
            <person name="Robinson A.J."/>
            <person name="Andreopoulos B."/>
            <person name="LaButti K."/>
            <person name="Kuo A."/>
            <person name="Mondo S."/>
            <person name="Riley R."/>
            <person name="Otillar R."/>
            <person name="Haridas S."/>
            <person name="Lipzen A."/>
            <person name="Grimwood J."/>
            <person name="Schmutz J."/>
            <person name="Clum A."/>
            <person name="Reid I.D."/>
            <person name="Moisan M.C."/>
            <person name="Butler G."/>
            <person name="Nguyen T.T.M."/>
            <person name="Dewar K."/>
            <person name="Conant G."/>
            <person name="Drula E."/>
            <person name="Henrissat B."/>
            <person name="Hansel C."/>
            <person name="Singer S."/>
            <person name="Hutchinson M.I."/>
            <person name="de Vries R.P."/>
            <person name="Natvig D.O."/>
            <person name="Powell A.J."/>
            <person name="Tsang A."/>
            <person name="Grigoriev I.V."/>
        </authorList>
    </citation>
    <scope>NUCLEOTIDE SEQUENCE [LARGE SCALE GENOMIC DNA]</scope>
    <source>
        <strain evidence="2 3">CBS 494.80</strain>
    </source>
</reference>
<name>A0ABR4BPK0_9HELO</name>
<evidence type="ECO:0000313" key="3">
    <source>
        <dbReference type="Proteomes" id="UP001595075"/>
    </source>
</evidence>
<feature type="compositionally biased region" description="Polar residues" evidence="1">
    <location>
        <begin position="321"/>
        <end position="345"/>
    </location>
</feature>
<feature type="region of interest" description="Disordered" evidence="1">
    <location>
        <begin position="318"/>
        <end position="345"/>
    </location>
</feature>
<evidence type="ECO:0008006" key="4">
    <source>
        <dbReference type="Google" id="ProtNLM"/>
    </source>
</evidence>
<dbReference type="Proteomes" id="UP001595075">
    <property type="component" value="Unassembled WGS sequence"/>
</dbReference>
<dbReference type="EMBL" id="JAZHXI010000027">
    <property type="protein sequence ID" value="KAL2059724.1"/>
    <property type="molecule type" value="Genomic_DNA"/>
</dbReference>
<protein>
    <recommendedName>
        <fullName evidence="4">C2H2-type domain-containing protein</fullName>
    </recommendedName>
</protein>
<accession>A0ABR4BPK0</accession>
<feature type="compositionally biased region" description="Acidic residues" evidence="1">
    <location>
        <begin position="436"/>
        <end position="462"/>
    </location>
</feature>
<comment type="caution">
    <text evidence="2">The sequence shown here is derived from an EMBL/GenBank/DDBJ whole genome shotgun (WGS) entry which is preliminary data.</text>
</comment>
<feature type="region of interest" description="Disordered" evidence="1">
    <location>
        <begin position="43"/>
        <end position="67"/>
    </location>
</feature>
<keyword evidence="3" id="KW-1185">Reference proteome</keyword>
<organism evidence="2 3">
    <name type="scientific">Oculimacula yallundae</name>
    <dbReference type="NCBI Taxonomy" id="86028"/>
    <lineage>
        <taxon>Eukaryota</taxon>
        <taxon>Fungi</taxon>
        <taxon>Dikarya</taxon>
        <taxon>Ascomycota</taxon>
        <taxon>Pezizomycotina</taxon>
        <taxon>Leotiomycetes</taxon>
        <taxon>Helotiales</taxon>
        <taxon>Ploettnerulaceae</taxon>
        <taxon>Oculimacula</taxon>
    </lineage>
</organism>
<sequence length="555" mass="60911">MDGESLRINCGSCPSFEVSVSREAPKDAIKAAEFHIEGRKSLSRVAGPSSSTRHSDASTMRSYMMEPSRTSIEPLKAILDDLCTNYSPKSSISVKYTHQKSPTCEIKCEDCTDWSFTSLFSPPYSSKSETHLNSFRHMAKQHLQSKEHKAARQTGGARTVVQYVSPRSLSSVNRSSNIQLEKVYREDHNKAASQQKHPAFATEIEQARKIYQSTFPECAYCKYFYKSILDLSEVPSNLQQAYKHACAPSQKTTLNKALSKVCGMVLTARTVGDDLEIGCKFCTGIITVRGGIGQGEGWDAEMAAAKRHIADPAHIARERSANQATSHSAHPGRTTSSVNPSTDSPIATSQLAIEEPSIETRLLAVSQKHFPEQASLIQKAWLRYTNEDLDNLECGECYAAFGDLSMLDSGHRGACSAEQAASGVEHVLEHVLGGDVEGDGNDEQDEDDEDEEEESEDEDESEITSILIFEPAAVLPPSKSRAQAPNPSAIAHDSLTPLKIKYPSSSFSLQRNERNEECFTCHDCNRTLSSGACFRNYEQHLGSVAHRKIVDGTGA</sequence>
<evidence type="ECO:0000313" key="2">
    <source>
        <dbReference type="EMBL" id="KAL2059724.1"/>
    </source>
</evidence>
<feature type="compositionally biased region" description="Polar residues" evidence="1">
    <location>
        <begin position="48"/>
        <end position="61"/>
    </location>
</feature>
<gene>
    <name evidence="2" type="ORF">VTL71DRAFT_10216</name>
</gene>
<proteinExistence type="predicted"/>
<evidence type="ECO:0000256" key="1">
    <source>
        <dbReference type="SAM" id="MobiDB-lite"/>
    </source>
</evidence>